<reference evidence="1 2" key="1">
    <citation type="submission" date="2021-08" db="EMBL/GenBank/DDBJ databases">
        <title>Draft Genome Sequence of Phanerochaete sordida strain YK-624.</title>
        <authorList>
            <person name="Mori T."/>
            <person name="Dohra H."/>
            <person name="Suzuki T."/>
            <person name="Kawagishi H."/>
            <person name="Hirai H."/>
        </authorList>
    </citation>
    <scope>NUCLEOTIDE SEQUENCE [LARGE SCALE GENOMIC DNA]</scope>
    <source>
        <strain evidence="1 2">YK-624</strain>
    </source>
</reference>
<proteinExistence type="predicted"/>
<comment type="caution">
    <text evidence="1">The sequence shown here is derived from an EMBL/GenBank/DDBJ whole genome shotgun (WGS) entry which is preliminary data.</text>
</comment>
<keyword evidence="2" id="KW-1185">Reference proteome</keyword>
<dbReference type="OrthoDB" id="5311491at2759"/>
<organism evidence="1 2">
    <name type="scientific">Phanerochaete sordida</name>
    <dbReference type="NCBI Taxonomy" id="48140"/>
    <lineage>
        <taxon>Eukaryota</taxon>
        <taxon>Fungi</taxon>
        <taxon>Dikarya</taxon>
        <taxon>Basidiomycota</taxon>
        <taxon>Agaricomycotina</taxon>
        <taxon>Agaricomycetes</taxon>
        <taxon>Polyporales</taxon>
        <taxon>Phanerochaetaceae</taxon>
        <taxon>Phanerochaete</taxon>
    </lineage>
</organism>
<evidence type="ECO:0000313" key="2">
    <source>
        <dbReference type="Proteomes" id="UP000703269"/>
    </source>
</evidence>
<dbReference type="EMBL" id="BPQB01000027">
    <property type="protein sequence ID" value="GJE92656.1"/>
    <property type="molecule type" value="Genomic_DNA"/>
</dbReference>
<name>A0A9P3GD96_9APHY</name>
<dbReference type="Proteomes" id="UP000703269">
    <property type="component" value="Unassembled WGS sequence"/>
</dbReference>
<evidence type="ECO:0000313" key="1">
    <source>
        <dbReference type="EMBL" id="GJE92656.1"/>
    </source>
</evidence>
<accession>A0A9P3GD96</accession>
<dbReference type="AlphaFoldDB" id="A0A9P3GD96"/>
<dbReference type="InterPro" id="IPR029058">
    <property type="entry name" value="AB_hydrolase_fold"/>
</dbReference>
<dbReference type="SUPFAM" id="SSF53474">
    <property type="entry name" value="alpha/beta-Hydrolases"/>
    <property type="match status" value="1"/>
</dbReference>
<sequence>MRDYPGSTGYTLEQLRALGSSDIAVQDEAMKTHGAQLAAFLVHVVKNLGIKPIQLVDGRRTNGLALSTWSMGNMLGMAFLGNAPRLQKETTDFLVRYLRTHVMFDSANSVLGRVPPSEGVYHPLRDMSMTLRERGERFSIWVSAYFEQAPSLDDVTIPVLEARKEDPSKVPTLERMAPEELASITDNGAYERSSHALLKVSREVLHANVLRALVDTDGVWPDVNVLVLWCDASMHDCVWAAKFVANLEREPPEEGKHKRRIDVERLSAANHFVHWDAPEQFMQTLADRLGA</sequence>
<protein>
    <recommendedName>
        <fullName evidence="3">Alpha/beta-hydrolase</fullName>
    </recommendedName>
</protein>
<gene>
    <name evidence="1" type="ORF">PsYK624_088110</name>
</gene>
<dbReference type="Gene3D" id="3.40.50.1820">
    <property type="entry name" value="alpha/beta hydrolase"/>
    <property type="match status" value="1"/>
</dbReference>
<evidence type="ECO:0008006" key="3">
    <source>
        <dbReference type="Google" id="ProtNLM"/>
    </source>
</evidence>